<proteinExistence type="predicted"/>
<reference evidence="2" key="1">
    <citation type="submission" date="2022-03" db="EMBL/GenBank/DDBJ databases">
        <authorList>
            <person name="Alioto T."/>
            <person name="Alioto T."/>
            <person name="Gomez Garrido J."/>
        </authorList>
    </citation>
    <scope>NUCLEOTIDE SEQUENCE</scope>
</reference>
<name>A0AAD1S7E4_PELCU</name>
<evidence type="ECO:0000259" key="1">
    <source>
        <dbReference type="Pfam" id="PF03732"/>
    </source>
</evidence>
<accession>A0AAD1S7E4</accession>
<keyword evidence="3" id="KW-1185">Reference proteome</keyword>
<dbReference type="EMBL" id="OW240916">
    <property type="protein sequence ID" value="CAH2292937.1"/>
    <property type="molecule type" value="Genomic_DNA"/>
</dbReference>
<dbReference type="InterPro" id="IPR005162">
    <property type="entry name" value="Retrotrans_gag_dom"/>
</dbReference>
<organism evidence="2 3">
    <name type="scientific">Pelobates cultripes</name>
    <name type="common">Western spadefoot toad</name>
    <dbReference type="NCBI Taxonomy" id="61616"/>
    <lineage>
        <taxon>Eukaryota</taxon>
        <taxon>Metazoa</taxon>
        <taxon>Chordata</taxon>
        <taxon>Craniata</taxon>
        <taxon>Vertebrata</taxon>
        <taxon>Euteleostomi</taxon>
        <taxon>Amphibia</taxon>
        <taxon>Batrachia</taxon>
        <taxon>Anura</taxon>
        <taxon>Pelobatoidea</taxon>
        <taxon>Pelobatidae</taxon>
        <taxon>Pelobates</taxon>
    </lineage>
</organism>
<protein>
    <recommendedName>
        <fullName evidence="1">Retrotransposon gag domain-containing protein</fullName>
    </recommendedName>
</protein>
<dbReference type="Proteomes" id="UP001295444">
    <property type="component" value="Chromosome 05"/>
</dbReference>
<gene>
    <name evidence="2" type="ORF">PECUL_23A015621</name>
</gene>
<dbReference type="Pfam" id="PF03732">
    <property type="entry name" value="Retrotrans_gag"/>
    <property type="match status" value="1"/>
</dbReference>
<evidence type="ECO:0000313" key="2">
    <source>
        <dbReference type="EMBL" id="CAH2292937.1"/>
    </source>
</evidence>
<dbReference type="AlphaFoldDB" id="A0AAD1S7E4"/>
<evidence type="ECO:0000313" key="3">
    <source>
        <dbReference type="Proteomes" id="UP001295444"/>
    </source>
</evidence>
<sequence>MLDTPMRQVTNLTQAVQELQTQARTPMSAVAANLMPLPEDMAMAPEQRITMPENFPGDRLKYRSFIMSCELMLDLQPCTYHSDSIKVCTLISLLSGPSHEWAHELLRDNDPVVQHWDSFVTLMSSMYDDPNRRDTSQTAIRALRQGRRPVEEYIADFKRYSKDTR</sequence>
<feature type="domain" description="Retrotransposon gag" evidence="1">
    <location>
        <begin position="92"/>
        <end position="163"/>
    </location>
</feature>